<proteinExistence type="predicted"/>
<feature type="signal peptide" evidence="1">
    <location>
        <begin position="1"/>
        <end position="20"/>
    </location>
</feature>
<comment type="caution">
    <text evidence="3">The sequence shown here is derived from an EMBL/GenBank/DDBJ whole genome shotgun (WGS) entry which is preliminary data.</text>
</comment>
<dbReference type="RefSeq" id="WP_189686747.1">
    <property type="nucleotide sequence ID" value="NZ_BMYK01000004.1"/>
</dbReference>
<dbReference type="Pfam" id="PF04575">
    <property type="entry name" value="SlipAM"/>
    <property type="match status" value="1"/>
</dbReference>
<dbReference type="SUPFAM" id="SSF48452">
    <property type="entry name" value="TPR-like"/>
    <property type="match status" value="1"/>
</dbReference>
<organism evidence="3 4">
    <name type="scientific">Pseudorhodoferax aquiterrae</name>
    <dbReference type="NCBI Taxonomy" id="747304"/>
    <lineage>
        <taxon>Bacteria</taxon>
        <taxon>Pseudomonadati</taxon>
        <taxon>Pseudomonadota</taxon>
        <taxon>Betaproteobacteria</taxon>
        <taxon>Burkholderiales</taxon>
        <taxon>Comamonadaceae</taxon>
    </lineage>
</organism>
<feature type="domain" description="Surface lipoprotein assembly modifier C-terminal" evidence="2">
    <location>
        <begin position="149"/>
        <end position="439"/>
    </location>
</feature>
<protein>
    <recommendedName>
        <fullName evidence="2">Surface lipoprotein assembly modifier C-terminal domain-containing protein</fullName>
    </recommendedName>
</protein>
<dbReference type="EMBL" id="BMYK01000004">
    <property type="protein sequence ID" value="GHC78850.1"/>
    <property type="molecule type" value="Genomic_DNA"/>
</dbReference>
<keyword evidence="1" id="KW-0732">Signal</keyword>
<keyword evidence="4" id="KW-1185">Reference proteome</keyword>
<reference evidence="4" key="1">
    <citation type="journal article" date="2019" name="Int. J. Syst. Evol. Microbiol.">
        <title>The Global Catalogue of Microorganisms (GCM) 10K type strain sequencing project: providing services to taxonomists for standard genome sequencing and annotation.</title>
        <authorList>
            <consortium name="The Broad Institute Genomics Platform"/>
            <consortium name="The Broad Institute Genome Sequencing Center for Infectious Disease"/>
            <person name="Wu L."/>
            <person name="Ma J."/>
        </authorList>
    </citation>
    <scope>NUCLEOTIDE SEQUENCE [LARGE SCALE GENOMIC DNA]</scope>
    <source>
        <strain evidence="4">KCTC 23314</strain>
    </source>
</reference>
<dbReference type="InterPro" id="IPR011990">
    <property type="entry name" value="TPR-like_helical_dom_sf"/>
</dbReference>
<name>A0ABQ3FZI6_9BURK</name>
<evidence type="ECO:0000259" key="2">
    <source>
        <dbReference type="Pfam" id="PF04575"/>
    </source>
</evidence>
<evidence type="ECO:0000256" key="1">
    <source>
        <dbReference type="SAM" id="SignalP"/>
    </source>
</evidence>
<evidence type="ECO:0000313" key="3">
    <source>
        <dbReference type="EMBL" id="GHC78850.1"/>
    </source>
</evidence>
<sequence length="440" mass="47946">MPIRKALLLACALLALSAAAQPADPVVVEARRLMASHQPEAAYRLLEPLELERADDASYSYLLGIAALDAGHATRAVFALERAVAIAPGDSLARAELARAYLLAGEPERARTELQAARRGEMPQEAAAAIDRVLGGLDVAPASTASAAWRAYVEGVAGHDSNVNSATAAGQFALPAFGGIVFNLDRDNRKRGDAFAGLGAGLAWRKPLAAAWELEAAANLRGTWHRSVQAMNNRQYDGSVGAAYTSGANRFSAALQTLQYDIDDRGYRSASGLSAQWLRTLDPRSQLSAFTQLSRLHYAHDRARDADRVVFGAGYARALSDVQLAYASVYRAEEKPRRDGVDNYGHHALGLRLGGERALHENIVAFAAVQYEKRRYGGTEPFFDTRRVDRQLDASLGMHITPSAPWRLSPQVAYVRADSSVVLYDYRRVVWQLAVRREFN</sequence>
<dbReference type="Pfam" id="PF14559">
    <property type="entry name" value="TPR_19"/>
    <property type="match status" value="1"/>
</dbReference>
<dbReference type="InterPro" id="IPR007655">
    <property type="entry name" value="Slam_C"/>
</dbReference>
<gene>
    <name evidence="3" type="ORF">GCM10007320_19620</name>
</gene>
<evidence type="ECO:0000313" key="4">
    <source>
        <dbReference type="Proteomes" id="UP000626210"/>
    </source>
</evidence>
<feature type="chain" id="PRO_5045555619" description="Surface lipoprotein assembly modifier C-terminal domain-containing protein" evidence="1">
    <location>
        <begin position="21"/>
        <end position="440"/>
    </location>
</feature>
<dbReference type="Proteomes" id="UP000626210">
    <property type="component" value="Unassembled WGS sequence"/>
</dbReference>
<accession>A0ABQ3FZI6</accession>
<dbReference type="Gene3D" id="1.25.40.10">
    <property type="entry name" value="Tetratricopeptide repeat domain"/>
    <property type="match status" value="1"/>
</dbReference>